<gene>
    <name evidence="4" type="ORF">COU30_05395</name>
</gene>
<dbReference type="CDD" id="cd00156">
    <property type="entry name" value="REC"/>
    <property type="match status" value="1"/>
</dbReference>
<sequence>MKDTNTILIIEDETSLLDALSDKCKKEGYRVLTAKNGKNGLSLALEHHPDVILLDIVMPIMDGISFLEEIRKDPWGKTASIIILTNLTGSEEVSKSTGAGVYDYLVKSDWSLKDVIVKIEEKIGKKNKK</sequence>
<dbReference type="PANTHER" id="PTHR44591:SF3">
    <property type="entry name" value="RESPONSE REGULATORY DOMAIN-CONTAINING PROTEIN"/>
    <property type="match status" value="1"/>
</dbReference>
<dbReference type="PANTHER" id="PTHR44591">
    <property type="entry name" value="STRESS RESPONSE REGULATOR PROTEIN 1"/>
    <property type="match status" value="1"/>
</dbReference>
<keyword evidence="1 2" id="KW-0597">Phosphoprotein</keyword>
<feature type="domain" description="Response regulatory" evidence="3">
    <location>
        <begin position="6"/>
        <end position="122"/>
    </location>
</feature>
<dbReference type="InterPro" id="IPR050595">
    <property type="entry name" value="Bact_response_regulator"/>
</dbReference>
<dbReference type="SMART" id="SM00448">
    <property type="entry name" value="REC"/>
    <property type="match status" value="1"/>
</dbReference>
<evidence type="ECO:0000256" key="2">
    <source>
        <dbReference type="PROSITE-ProRule" id="PRU00169"/>
    </source>
</evidence>
<dbReference type="AlphaFoldDB" id="A0A2M6NZI8"/>
<name>A0A2M6NZI8_9BACT</name>
<dbReference type="InterPro" id="IPR011006">
    <property type="entry name" value="CheY-like_superfamily"/>
</dbReference>
<evidence type="ECO:0000313" key="5">
    <source>
        <dbReference type="Proteomes" id="UP000228528"/>
    </source>
</evidence>
<evidence type="ECO:0000259" key="3">
    <source>
        <dbReference type="PROSITE" id="PS50110"/>
    </source>
</evidence>
<dbReference type="GO" id="GO:0000160">
    <property type="term" value="P:phosphorelay signal transduction system"/>
    <property type="evidence" value="ECO:0007669"/>
    <property type="project" value="InterPro"/>
</dbReference>
<protein>
    <recommendedName>
        <fullName evidence="3">Response regulatory domain-containing protein</fullName>
    </recommendedName>
</protein>
<proteinExistence type="predicted"/>
<dbReference type="EMBL" id="PFBW01000225">
    <property type="protein sequence ID" value="PIR76893.1"/>
    <property type="molecule type" value="Genomic_DNA"/>
</dbReference>
<comment type="caution">
    <text evidence="4">The sequence shown here is derived from an EMBL/GenBank/DDBJ whole genome shotgun (WGS) entry which is preliminary data.</text>
</comment>
<dbReference type="InterPro" id="IPR001789">
    <property type="entry name" value="Sig_transdc_resp-reg_receiver"/>
</dbReference>
<dbReference type="Proteomes" id="UP000228528">
    <property type="component" value="Unassembled WGS sequence"/>
</dbReference>
<dbReference type="Pfam" id="PF00072">
    <property type="entry name" value="Response_reg"/>
    <property type="match status" value="1"/>
</dbReference>
<evidence type="ECO:0000256" key="1">
    <source>
        <dbReference type="ARBA" id="ARBA00022553"/>
    </source>
</evidence>
<organism evidence="4 5">
    <name type="scientific">Candidatus Magasanikbacteria bacterium CG10_big_fil_rev_8_21_14_0_10_38_6</name>
    <dbReference type="NCBI Taxonomy" id="1974647"/>
    <lineage>
        <taxon>Bacteria</taxon>
        <taxon>Candidatus Magasanikiibacteriota</taxon>
    </lineage>
</organism>
<evidence type="ECO:0000313" key="4">
    <source>
        <dbReference type="EMBL" id="PIR76893.1"/>
    </source>
</evidence>
<dbReference type="PROSITE" id="PS50110">
    <property type="entry name" value="RESPONSE_REGULATORY"/>
    <property type="match status" value="1"/>
</dbReference>
<dbReference type="Gene3D" id="3.40.50.2300">
    <property type="match status" value="1"/>
</dbReference>
<reference evidence="5" key="1">
    <citation type="submission" date="2017-09" db="EMBL/GenBank/DDBJ databases">
        <title>Depth-based differentiation of microbial function through sediment-hosted aquifers and enrichment of novel symbionts in the deep terrestrial subsurface.</title>
        <authorList>
            <person name="Probst A.J."/>
            <person name="Ladd B."/>
            <person name="Jarett J.K."/>
            <person name="Geller-Mcgrath D.E."/>
            <person name="Sieber C.M.K."/>
            <person name="Emerson J.B."/>
            <person name="Anantharaman K."/>
            <person name="Thomas B.C."/>
            <person name="Malmstrom R."/>
            <person name="Stieglmeier M."/>
            <person name="Klingl A."/>
            <person name="Woyke T."/>
            <person name="Ryan C.M."/>
            <person name="Banfield J.F."/>
        </authorList>
    </citation>
    <scope>NUCLEOTIDE SEQUENCE [LARGE SCALE GENOMIC DNA]</scope>
</reference>
<accession>A0A2M6NZI8</accession>
<dbReference type="SUPFAM" id="SSF52172">
    <property type="entry name" value="CheY-like"/>
    <property type="match status" value="1"/>
</dbReference>
<feature type="modified residue" description="4-aspartylphosphate" evidence="2">
    <location>
        <position position="55"/>
    </location>
</feature>